<feature type="disulfide bond" evidence="8">
    <location>
        <begin position="212"/>
        <end position="266"/>
    </location>
</feature>
<dbReference type="SUPFAM" id="SSF55166">
    <property type="entry name" value="Hedgehog/DD-peptidase"/>
    <property type="match status" value="1"/>
</dbReference>
<reference evidence="9" key="1">
    <citation type="submission" date="2019-01" db="EMBL/GenBank/DDBJ databases">
        <title>Sinorhodobacter populi sp. nov. isolated from the symptomatic bark tissue of Populus euramericana canker.</title>
        <authorList>
            <person name="Xu G."/>
        </authorList>
    </citation>
    <scope>NUCLEOTIDE SEQUENCE [LARGE SCALE GENOMIC DNA]</scope>
    <source>
        <strain evidence="9">CGMCC 1.12963</strain>
    </source>
</reference>
<dbReference type="Proteomes" id="UP000288071">
    <property type="component" value="Unassembled WGS sequence"/>
</dbReference>
<keyword evidence="1" id="KW-0645">Protease</keyword>
<gene>
    <name evidence="9" type="ORF">EOW66_08415</name>
</gene>
<keyword evidence="10" id="KW-1185">Reference proteome</keyword>
<evidence type="ECO:0000313" key="9">
    <source>
        <dbReference type="EMBL" id="RWR52684.1"/>
    </source>
</evidence>
<dbReference type="PIRSF" id="PIRSF018455">
    <property type="entry name" value="MepA"/>
    <property type="match status" value="1"/>
</dbReference>
<evidence type="ECO:0000256" key="6">
    <source>
        <dbReference type="ARBA" id="ARBA00022833"/>
    </source>
</evidence>
<dbReference type="Pfam" id="PF03411">
    <property type="entry name" value="Peptidase_M74"/>
    <property type="match status" value="1"/>
</dbReference>
<dbReference type="InterPro" id="IPR005073">
    <property type="entry name" value="Peptidase_M74"/>
</dbReference>
<comment type="caution">
    <text evidence="9">The sequence shown here is derived from an EMBL/GenBank/DDBJ whole genome shotgun (WGS) entry which is preliminary data.</text>
</comment>
<evidence type="ECO:0000256" key="4">
    <source>
        <dbReference type="ARBA" id="ARBA00022764"/>
    </source>
</evidence>
<evidence type="ECO:0000256" key="5">
    <source>
        <dbReference type="ARBA" id="ARBA00022801"/>
    </source>
</evidence>
<dbReference type="InterPro" id="IPR009045">
    <property type="entry name" value="Zn_M74/Hedgehog-like"/>
</dbReference>
<keyword evidence="4" id="KW-0574">Periplasm</keyword>
<accession>A0A443LU19</accession>
<evidence type="ECO:0000313" key="10">
    <source>
        <dbReference type="Proteomes" id="UP000288071"/>
    </source>
</evidence>
<keyword evidence="5" id="KW-0378">Hydrolase</keyword>
<dbReference type="GO" id="GO:0030288">
    <property type="term" value="C:outer membrane-bounded periplasmic space"/>
    <property type="evidence" value="ECO:0007669"/>
    <property type="project" value="InterPro"/>
</dbReference>
<evidence type="ECO:0000256" key="8">
    <source>
        <dbReference type="PIRSR" id="PIRSR018455-2"/>
    </source>
</evidence>
<feature type="disulfide bond" evidence="8">
    <location>
        <begin position="242"/>
        <end position="249"/>
    </location>
</feature>
<dbReference type="Gene3D" id="3.30.1380.10">
    <property type="match status" value="1"/>
</dbReference>
<dbReference type="GO" id="GO:0046872">
    <property type="term" value="F:metal ion binding"/>
    <property type="evidence" value="ECO:0007669"/>
    <property type="project" value="UniProtKB-KW"/>
</dbReference>
<protein>
    <submittedName>
        <fullName evidence="9">Penicillin-insensitive murein endopeptidase</fullName>
    </submittedName>
</protein>
<keyword evidence="6" id="KW-0862">Zinc</keyword>
<evidence type="ECO:0000256" key="2">
    <source>
        <dbReference type="ARBA" id="ARBA00022723"/>
    </source>
</evidence>
<organism evidence="9 10">
    <name type="scientific">Paenirhodobacter huangdaonensis</name>
    <dbReference type="NCBI Taxonomy" id="2501515"/>
    <lineage>
        <taxon>Bacteria</taxon>
        <taxon>Pseudomonadati</taxon>
        <taxon>Pseudomonadota</taxon>
        <taxon>Alphaproteobacteria</taxon>
        <taxon>Rhodobacterales</taxon>
        <taxon>Rhodobacter group</taxon>
        <taxon>Paenirhodobacter</taxon>
    </lineage>
</organism>
<evidence type="ECO:0000256" key="7">
    <source>
        <dbReference type="ARBA" id="ARBA00023049"/>
    </source>
</evidence>
<dbReference type="AlphaFoldDB" id="A0A443LU19"/>
<keyword evidence="7" id="KW-0482">Metalloprotease</keyword>
<keyword evidence="3" id="KW-0732">Signal</keyword>
<dbReference type="NCBIfam" id="NF006947">
    <property type="entry name" value="PRK09429.1"/>
    <property type="match status" value="1"/>
</dbReference>
<keyword evidence="2" id="KW-0479">Metal-binding</keyword>
<proteinExistence type="predicted"/>
<dbReference type="GO" id="GO:0008237">
    <property type="term" value="F:metallopeptidase activity"/>
    <property type="evidence" value="ECO:0007669"/>
    <property type="project" value="UniProtKB-KW"/>
</dbReference>
<reference evidence="9" key="2">
    <citation type="submission" date="2019-01" db="EMBL/GenBank/DDBJ databases">
        <authorList>
            <person name="Li Y."/>
        </authorList>
    </citation>
    <scope>NUCLEOTIDE SEQUENCE [LARGE SCALE GENOMIC DNA]</scope>
    <source>
        <strain evidence="9">CGMCC 1.12963</strain>
    </source>
</reference>
<sequence length="317" mass="34185">MGEPLRRTQVICRAAARVAALVATVIAIVIAGAAAPVSAEPLARQLFGAKTAPTAGAPTPIGFYSRGCAAGLVALPETGPTWQAMRLSRNRYYGQPEMISYLQDLSRYAATLPGWNGLYIGDISQPRGGPMTGGHASHQIGLDADIWMLPASRLNLSRADREKISSISIRTEDQTRVNGNWTPAHMALLRAAAADPRVDRVFVAAAAKIAMCNAAPRGDRAWLQKIRPIYGHNEHFHVRLKCPPGSPLCQVQSPTVDELSKGGDGCDETLNWWVTTYLDELRHPPKRPANPGPAPKTAKTYVLSDLPAECRTVLASR</sequence>
<name>A0A443LU19_9RHOB</name>
<dbReference type="GO" id="GO:0004252">
    <property type="term" value="F:serine-type endopeptidase activity"/>
    <property type="evidence" value="ECO:0007669"/>
    <property type="project" value="InterPro"/>
</dbReference>
<evidence type="ECO:0000256" key="3">
    <source>
        <dbReference type="ARBA" id="ARBA00022729"/>
    </source>
</evidence>
<dbReference type="GO" id="GO:0006508">
    <property type="term" value="P:proteolysis"/>
    <property type="evidence" value="ECO:0007669"/>
    <property type="project" value="UniProtKB-KW"/>
</dbReference>
<dbReference type="EMBL" id="SAVA01000004">
    <property type="protein sequence ID" value="RWR52684.1"/>
    <property type="molecule type" value="Genomic_DNA"/>
</dbReference>
<evidence type="ECO:0000256" key="1">
    <source>
        <dbReference type="ARBA" id="ARBA00022670"/>
    </source>
</evidence>
<keyword evidence="8" id="KW-1015">Disulfide bond</keyword>